<dbReference type="InterPro" id="IPR015421">
    <property type="entry name" value="PyrdxlP-dep_Trfase_major"/>
</dbReference>
<dbReference type="PATRIC" id="fig|1220535.3.peg.108"/>
<accession>J9DII6</accession>
<comment type="caution">
    <text evidence="3">The sequence shown here is derived from an EMBL/GenBank/DDBJ whole genome shotgun (WGS) entry which is preliminary data.</text>
</comment>
<dbReference type="Gene3D" id="3.90.1150.10">
    <property type="entry name" value="Aspartate Aminotransferase, domain 1"/>
    <property type="match status" value="1"/>
</dbReference>
<dbReference type="SUPFAM" id="SSF53383">
    <property type="entry name" value="PLP-dependent transferases"/>
    <property type="match status" value="1"/>
</dbReference>
<evidence type="ECO:0000259" key="2">
    <source>
        <dbReference type="Pfam" id="PF00266"/>
    </source>
</evidence>
<dbReference type="AlphaFoldDB" id="J9DII6"/>
<dbReference type="eggNOG" id="COG0520">
    <property type="taxonomic scope" value="Bacteria"/>
</dbReference>
<keyword evidence="4" id="KW-1185">Reference proteome</keyword>
<evidence type="ECO:0000256" key="1">
    <source>
        <dbReference type="ARBA" id="ARBA00022898"/>
    </source>
</evidence>
<dbReference type="InterPro" id="IPR000192">
    <property type="entry name" value="Aminotrans_V_dom"/>
</dbReference>
<dbReference type="Proteomes" id="UP000004836">
    <property type="component" value="Unassembled WGS sequence"/>
</dbReference>
<dbReference type="STRING" id="1220535.IMCC14465_01100"/>
<reference evidence="3 4" key="1">
    <citation type="journal article" date="2012" name="J. Bacteriol.">
        <title>Genome Sequence of Strain IMCC14465, Isolated from the East Sea, Belonging to the PS1 Clade of Alphaproteobacteria.</title>
        <authorList>
            <person name="Yang S.J."/>
            <person name="Kang I."/>
            <person name="Cho J.C."/>
        </authorList>
    </citation>
    <scope>NUCLEOTIDE SEQUENCE [LARGE SCALE GENOMIC DNA]</scope>
    <source>
        <strain evidence="3 4">IMCC14465</strain>
    </source>
</reference>
<gene>
    <name evidence="3" type="ORF">IMCC14465_01100</name>
</gene>
<dbReference type="InterPro" id="IPR015424">
    <property type="entry name" value="PyrdxlP-dep_Trfase"/>
</dbReference>
<protein>
    <submittedName>
        <fullName evidence="3">SufS subfamily cysteine desulfurase</fullName>
    </submittedName>
</protein>
<proteinExistence type="predicted"/>
<sequence>MIKDVTFTQTSYADVPAKFEAGTGSLADAVGLGAALTYLDTLDLQAAALHETALLTMATDALKTIPGFSILGQSSQKADVLSFNIDGFSAQDIAIGLNEVDIAIRSGHHCAQPILRRFGVEESARASFAIYKTHEDVDRLFIVCASFAQANRYKKI</sequence>
<dbReference type="InterPro" id="IPR015422">
    <property type="entry name" value="PyrdxlP-dep_Trfase_small"/>
</dbReference>
<organism evidence="3 4">
    <name type="scientific">alpha proteobacterium IMCC14465</name>
    <dbReference type="NCBI Taxonomy" id="1220535"/>
    <lineage>
        <taxon>Bacteria</taxon>
        <taxon>Pseudomonadati</taxon>
        <taxon>Pseudomonadota</taxon>
        <taxon>Alphaproteobacteria</taxon>
        <taxon>PS1 clade</taxon>
    </lineage>
</organism>
<keyword evidence="1" id="KW-0663">Pyridoxal phosphate</keyword>
<evidence type="ECO:0000313" key="3">
    <source>
        <dbReference type="EMBL" id="EJW21716.1"/>
    </source>
</evidence>
<dbReference type="PANTHER" id="PTHR43586">
    <property type="entry name" value="CYSTEINE DESULFURASE"/>
    <property type="match status" value="1"/>
</dbReference>
<feature type="domain" description="Aminotransferase class V" evidence="2">
    <location>
        <begin position="1"/>
        <end position="140"/>
    </location>
</feature>
<name>J9DII6_9PROT</name>
<evidence type="ECO:0000313" key="4">
    <source>
        <dbReference type="Proteomes" id="UP000004836"/>
    </source>
</evidence>
<dbReference type="EMBL" id="ALYF01000002">
    <property type="protein sequence ID" value="EJW21716.1"/>
    <property type="molecule type" value="Genomic_DNA"/>
</dbReference>
<dbReference type="Pfam" id="PF00266">
    <property type="entry name" value="Aminotran_5"/>
    <property type="match status" value="1"/>
</dbReference>
<dbReference type="Gene3D" id="3.40.640.10">
    <property type="entry name" value="Type I PLP-dependent aspartate aminotransferase-like (Major domain)"/>
    <property type="match status" value="1"/>
</dbReference>
<dbReference type="PANTHER" id="PTHR43586:SF8">
    <property type="entry name" value="CYSTEINE DESULFURASE 1, CHLOROPLASTIC"/>
    <property type="match status" value="1"/>
</dbReference>